<organism evidence="1 2">
    <name type="scientific">Eubacterium barkeri</name>
    <name type="common">Clostridium barkeri</name>
    <dbReference type="NCBI Taxonomy" id="1528"/>
    <lineage>
        <taxon>Bacteria</taxon>
        <taxon>Bacillati</taxon>
        <taxon>Bacillota</taxon>
        <taxon>Clostridia</taxon>
        <taxon>Eubacteriales</taxon>
        <taxon>Eubacteriaceae</taxon>
        <taxon>Eubacterium</taxon>
    </lineage>
</organism>
<dbReference type="Proteomes" id="UP000199652">
    <property type="component" value="Unassembled WGS sequence"/>
</dbReference>
<dbReference type="STRING" id="1528.SAMN04488579_11734"/>
<dbReference type="RefSeq" id="WP_090246053.1">
    <property type="nucleotide sequence ID" value="NZ_FNOU01000017.1"/>
</dbReference>
<reference evidence="2" key="1">
    <citation type="submission" date="2016-10" db="EMBL/GenBank/DDBJ databases">
        <authorList>
            <person name="Varghese N."/>
            <person name="Submissions S."/>
        </authorList>
    </citation>
    <scope>NUCLEOTIDE SEQUENCE [LARGE SCALE GENOMIC DNA]</scope>
    <source>
        <strain evidence="2">VPI 5359</strain>
    </source>
</reference>
<dbReference type="InterPro" id="IPR046242">
    <property type="entry name" value="DUF6275"/>
</dbReference>
<evidence type="ECO:0000313" key="2">
    <source>
        <dbReference type="Proteomes" id="UP000199652"/>
    </source>
</evidence>
<dbReference type="OrthoDB" id="1701665at2"/>
<protein>
    <submittedName>
        <fullName evidence="1">Uncharacterized protein</fullName>
    </submittedName>
</protein>
<sequence>MDDQKFLDFAEDTIVNYYNDVLHQPITKDKVFIVWSCKTLQNNKAILATHSKDKLLFELTYNGDKKEAYLDTYDKINNRVVEV</sequence>
<dbReference type="Pfam" id="PF19791">
    <property type="entry name" value="DUF6275"/>
    <property type="match status" value="1"/>
</dbReference>
<name>A0A1H3HE60_EUBBA</name>
<dbReference type="EMBL" id="FNOU01000017">
    <property type="protein sequence ID" value="SDY12939.1"/>
    <property type="molecule type" value="Genomic_DNA"/>
</dbReference>
<dbReference type="AlphaFoldDB" id="A0A1H3HE60"/>
<keyword evidence="2" id="KW-1185">Reference proteome</keyword>
<proteinExistence type="predicted"/>
<accession>A0A1H3HE60</accession>
<evidence type="ECO:0000313" key="1">
    <source>
        <dbReference type="EMBL" id="SDY12939.1"/>
    </source>
</evidence>
<gene>
    <name evidence="1" type="ORF">SAMN04488579_11734</name>
</gene>